<evidence type="ECO:0000313" key="2">
    <source>
        <dbReference type="EMBL" id="GBB96882.1"/>
    </source>
</evidence>
<dbReference type="SUPFAM" id="SSF56112">
    <property type="entry name" value="Protein kinase-like (PK-like)"/>
    <property type="match status" value="1"/>
</dbReference>
<dbReference type="GO" id="GO:0005524">
    <property type="term" value="F:ATP binding"/>
    <property type="evidence" value="ECO:0007669"/>
    <property type="project" value="InterPro"/>
</dbReference>
<evidence type="ECO:0000313" key="3">
    <source>
        <dbReference type="EMBL" id="GET02704.1"/>
    </source>
</evidence>
<evidence type="ECO:0000259" key="1">
    <source>
        <dbReference type="PROSITE" id="PS50011"/>
    </source>
</evidence>
<dbReference type="Gene3D" id="1.20.930.20">
    <property type="entry name" value="Adaptor protein Cbl, N-terminal domain"/>
    <property type="match status" value="1"/>
</dbReference>
<keyword evidence="3" id="KW-0808">Transferase</keyword>
<dbReference type="Pfam" id="PF08238">
    <property type="entry name" value="Sel1"/>
    <property type="match status" value="2"/>
</dbReference>
<dbReference type="InterPro" id="IPR011009">
    <property type="entry name" value="Kinase-like_dom_sf"/>
</dbReference>
<keyword evidence="3" id="KW-0418">Kinase</keyword>
<keyword evidence="4" id="KW-1185">Reference proteome</keyword>
<dbReference type="InterPro" id="IPR000719">
    <property type="entry name" value="Prot_kinase_dom"/>
</dbReference>
<dbReference type="InterPro" id="IPR001245">
    <property type="entry name" value="Ser-Thr/Tyr_kinase_cat_dom"/>
</dbReference>
<dbReference type="InterPro" id="IPR036537">
    <property type="entry name" value="Adaptor_Cbl_N_dom_sf"/>
</dbReference>
<sequence>MTSIGTTGMEFVKGALDTADNIGDAIKPYVPLIKTVTSLISQIIQIYENAQYNKKFCKALLFRAEAAEFAVNILQRRQDENEVLFRQQAFYKSFIKFKEVLQRIKDFAGDVTNLHGFRKYLKSTTIKGKFTELIDDYDITMKDLSFTMVISSDEQRKIDKVSLEEDIAETLEFVKKVEGGIDGLGQKVNMVYQSVELLKTQASSTNNNLTIFAEVHAPEIDSTLLADPPIFRKDDQRGNEPFLVRKIYKQGIEVACKPITIPKKGTSEYQRTQTHLAILGKISESRNILLFYGISYVDNHFVMVSEWAEKGNLKEVYERYNITWNRKVHIVLDICRGIMFLNGANIFHHDIRCENVMVTKNLEPKLANFELSRMTRDVTSNIKSRVLKIINWLAPEKISEAEHDKYAKGGYTQKCEIFSFGMLIWELCFEKISYENRRFDEISSYVKMGGREKINFGPASPEDREIQKEFANIIKQAWCQNPYEHISIARLFLTLEKLASDHVISDDSSGLLPDKSIDLDGSKSSNDKDIPLPPFNEEYTLADVLPEPIKTVPLLEEGNAAHKNKEYEKAWKCFEENAKLGNAFAKYWQGYYLQKGLFVEKDIDRATKLYKEAADDGIPSAQFCYAFSIAAIKNFKTDPNKISEFFRYLNLASENGNHSAMFNLGDIYLNGRLGKEKDEKTALKYIKLAALNGDSNAIRKLKDLKVDIYDSDNN</sequence>
<reference evidence="2 4" key="1">
    <citation type="submission" date="2017-11" db="EMBL/GenBank/DDBJ databases">
        <title>The genome of Rhizophagus clarus HR1 reveals common genetic basis of auxotrophy among arbuscular mycorrhizal fungi.</title>
        <authorList>
            <person name="Kobayashi Y."/>
        </authorList>
    </citation>
    <scope>NUCLEOTIDE SEQUENCE [LARGE SCALE GENOMIC DNA]</scope>
    <source>
        <strain evidence="2 4">HR1</strain>
    </source>
</reference>
<dbReference type="Gene3D" id="1.25.40.10">
    <property type="entry name" value="Tetratricopeptide repeat domain"/>
    <property type="match status" value="1"/>
</dbReference>
<feature type="domain" description="Protein kinase" evidence="1">
    <location>
        <begin position="231"/>
        <end position="498"/>
    </location>
</feature>
<dbReference type="Proteomes" id="UP000247702">
    <property type="component" value="Unassembled WGS sequence"/>
</dbReference>
<dbReference type="CDD" id="cd21037">
    <property type="entry name" value="MLKL_NTD"/>
    <property type="match status" value="1"/>
</dbReference>
<dbReference type="GO" id="GO:0007166">
    <property type="term" value="P:cell surface receptor signaling pathway"/>
    <property type="evidence" value="ECO:0007669"/>
    <property type="project" value="InterPro"/>
</dbReference>
<dbReference type="GO" id="GO:0004674">
    <property type="term" value="F:protein serine/threonine kinase activity"/>
    <property type="evidence" value="ECO:0007669"/>
    <property type="project" value="TreeGrafter"/>
</dbReference>
<dbReference type="PROSITE" id="PS00109">
    <property type="entry name" value="PROTEIN_KINASE_TYR"/>
    <property type="match status" value="1"/>
</dbReference>
<dbReference type="Proteomes" id="UP000615446">
    <property type="component" value="Unassembled WGS sequence"/>
</dbReference>
<dbReference type="PANTHER" id="PTHR44329">
    <property type="entry name" value="SERINE/THREONINE-PROTEIN KINASE TNNI3K-RELATED"/>
    <property type="match status" value="1"/>
</dbReference>
<proteinExistence type="predicted"/>
<reference evidence="3" key="2">
    <citation type="submission" date="2019-10" db="EMBL/GenBank/DDBJ databases">
        <title>Conservation and host-specific expression of non-tandemly repeated heterogenous ribosome RNA gene in arbuscular mycorrhizal fungi.</title>
        <authorList>
            <person name="Maeda T."/>
            <person name="Kobayashi Y."/>
            <person name="Nakagawa T."/>
            <person name="Ezawa T."/>
            <person name="Yamaguchi K."/>
            <person name="Bino T."/>
            <person name="Nishimoto Y."/>
            <person name="Shigenobu S."/>
            <person name="Kawaguchi M."/>
        </authorList>
    </citation>
    <scope>NUCLEOTIDE SEQUENCE</scope>
    <source>
        <strain evidence="3">HR1</strain>
    </source>
</reference>
<dbReference type="Gene3D" id="1.10.510.10">
    <property type="entry name" value="Transferase(Phosphotransferase) domain 1"/>
    <property type="match status" value="1"/>
</dbReference>
<dbReference type="InterPro" id="IPR051681">
    <property type="entry name" value="Ser/Thr_Kinases-Pseudokinases"/>
</dbReference>
<dbReference type="EMBL" id="BLAL01000315">
    <property type="protein sequence ID" value="GET02704.1"/>
    <property type="molecule type" value="Genomic_DNA"/>
</dbReference>
<dbReference type="AlphaFoldDB" id="A0A2Z6R7K3"/>
<dbReference type="Pfam" id="PF07714">
    <property type="entry name" value="PK_Tyr_Ser-Thr"/>
    <property type="match status" value="1"/>
</dbReference>
<dbReference type="PROSITE" id="PS50011">
    <property type="entry name" value="PROTEIN_KINASE_DOM"/>
    <property type="match status" value="1"/>
</dbReference>
<dbReference type="InterPro" id="IPR006597">
    <property type="entry name" value="Sel1-like"/>
</dbReference>
<gene>
    <name evidence="3" type="ORF">RCL2_002907400</name>
    <name evidence="2" type="ORF">RclHR1_02860015</name>
</gene>
<dbReference type="InterPro" id="IPR011990">
    <property type="entry name" value="TPR-like_helical_dom_sf"/>
</dbReference>
<organism evidence="2 4">
    <name type="scientific">Rhizophagus clarus</name>
    <dbReference type="NCBI Taxonomy" id="94130"/>
    <lineage>
        <taxon>Eukaryota</taxon>
        <taxon>Fungi</taxon>
        <taxon>Fungi incertae sedis</taxon>
        <taxon>Mucoromycota</taxon>
        <taxon>Glomeromycotina</taxon>
        <taxon>Glomeromycetes</taxon>
        <taxon>Glomerales</taxon>
        <taxon>Glomeraceae</taxon>
        <taxon>Rhizophagus</taxon>
    </lineage>
</organism>
<protein>
    <submittedName>
        <fullName evidence="3">Kinase-like domain-containing protein</fullName>
    </submittedName>
</protein>
<comment type="caution">
    <text evidence="2">The sequence shown here is derived from an EMBL/GenBank/DDBJ whole genome shotgun (WGS) entry which is preliminary data.</text>
</comment>
<dbReference type="InterPro" id="IPR059179">
    <property type="entry name" value="MLKL-like_MCAfunc"/>
</dbReference>
<dbReference type="InterPro" id="IPR008266">
    <property type="entry name" value="Tyr_kinase_AS"/>
</dbReference>
<accession>A0A2Z6R7K3</accession>
<dbReference type="SUPFAM" id="SSF81901">
    <property type="entry name" value="HCP-like"/>
    <property type="match status" value="1"/>
</dbReference>
<dbReference type="OrthoDB" id="2434929at2759"/>
<name>A0A2Z6R7K3_9GLOM</name>
<dbReference type="SMART" id="SM00671">
    <property type="entry name" value="SEL1"/>
    <property type="match status" value="2"/>
</dbReference>
<evidence type="ECO:0000313" key="4">
    <source>
        <dbReference type="Proteomes" id="UP000247702"/>
    </source>
</evidence>
<dbReference type="EMBL" id="BEXD01002068">
    <property type="protein sequence ID" value="GBB96882.1"/>
    <property type="molecule type" value="Genomic_DNA"/>
</dbReference>